<sequence length="316" mass="33665">MKTVLVTGGGGFLGKAVCEALAARGDAVVALDRGPSPGLDAFARAHRGARAVECDIMDAAGLDAVMAEVRPDAVIHCAAIVGVMASLESPAGVFRVNTEGAINLFQAMARHGVKRVLHISSEEIYGAFRAARIDEEHPQYPLYAYGVSKQAVEHLGRTYAASHGLACINLRTSWVYGPGFPRDRVPCNMVKAALRGQPLHVPHGASSRIDHTYIDDAVAGTLMALDHRDHPFDAYHIASDSAPSLAEIADLIGALVPGARITVGSGTYRHNGEVEIPEKGALRCDRAREVFGYRPRFDIRAGLSAYLDHVRAADAA</sequence>
<dbReference type="Proteomes" id="UP000672602">
    <property type="component" value="Unassembled WGS sequence"/>
</dbReference>
<dbReference type="Gene3D" id="3.40.50.720">
    <property type="entry name" value="NAD(P)-binding Rossmann-like Domain"/>
    <property type="match status" value="1"/>
</dbReference>
<accession>A0A8J7V296</accession>
<feature type="domain" description="NAD-dependent epimerase/dehydratase" evidence="1">
    <location>
        <begin position="4"/>
        <end position="237"/>
    </location>
</feature>
<comment type="caution">
    <text evidence="2">The sequence shown here is derived from an EMBL/GenBank/DDBJ whole genome shotgun (WGS) entry which is preliminary data.</text>
</comment>
<evidence type="ECO:0000313" key="2">
    <source>
        <dbReference type="EMBL" id="MBP5858601.1"/>
    </source>
</evidence>
<dbReference type="PANTHER" id="PTHR43245">
    <property type="entry name" value="BIFUNCTIONAL POLYMYXIN RESISTANCE PROTEIN ARNA"/>
    <property type="match status" value="1"/>
</dbReference>
<proteinExistence type="predicted"/>
<evidence type="ECO:0000259" key="1">
    <source>
        <dbReference type="Pfam" id="PF01370"/>
    </source>
</evidence>
<organism evidence="2 3">
    <name type="scientific">Marivibrio halodurans</name>
    <dbReference type="NCBI Taxonomy" id="2039722"/>
    <lineage>
        <taxon>Bacteria</taxon>
        <taxon>Pseudomonadati</taxon>
        <taxon>Pseudomonadota</taxon>
        <taxon>Alphaproteobacteria</taxon>
        <taxon>Rhodospirillales</taxon>
        <taxon>Rhodospirillaceae</taxon>
        <taxon>Marivibrio</taxon>
    </lineage>
</organism>
<dbReference type="AlphaFoldDB" id="A0A8J7V296"/>
<gene>
    <name evidence="2" type="ORF">KAJ83_16390</name>
</gene>
<reference evidence="2" key="1">
    <citation type="submission" date="2021-04" db="EMBL/GenBank/DDBJ databases">
        <authorList>
            <person name="Zhang D.-C."/>
        </authorList>
    </citation>
    <scope>NUCLEOTIDE SEQUENCE</scope>
    <source>
        <strain evidence="2">CGMCC 1.15697</strain>
    </source>
</reference>
<protein>
    <submittedName>
        <fullName evidence="2">NAD(P)-dependent oxidoreductase</fullName>
    </submittedName>
</protein>
<keyword evidence="3" id="KW-1185">Reference proteome</keyword>
<dbReference type="InterPro" id="IPR036291">
    <property type="entry name" value="NAD(P)-bd_dom_sf"/>
</dbReference>
<dbReference type="InterPro" id="IPR001509">
    <property type="entry name" value="Epimerase_deHydtase"/>
</dbReference>
<name>A0A8J7V296_9PROT</name>
<dbReference type="InterPro" id="IPR050177">
    <property type="entry name" value="Lipid_A_modif_metabolic_enz"/>
</dbReference>
<dbReference type="CDD" id="cd08946">
    <property type="entry name" value="SDR_e"/>
    <property type="match status" value="1"/>
</dbReference>
<dbReference type="SUPFAM" id="SSF51735">
    <property type="entry name" value="NAD(P)-binding Rossmann-fold domains"/>
    <property type="match status" value="1"/>
</dbReference>
<evidence type="ECO:0000313" key="3">
    <source>
        <dbReference type="Proteomes" id="UP000672602"/>
    </source>
</evidence>
<dbReference type="RefSeq" id="WP_210683191.1">
    <property type="nucleotide sequence ID" value="NZ_JAGMWN010000009.1"/>
</dbReference>
<dbReference type="EMBL" id="JAGMWN010000009">
    <property type="protein sequence ID" value="MBP5858601.1"/>
    <property type="molecule type" value="Genomic_DNA"/>
</dbReference>
<dbReference type="Pfam" id="PF01370">
    <property type="entry name" value="Epimerase"/>
    <property type="match status" value="1"/>
</dbReference>